<organism evidence="5 6">
    <name type="scientific">Aureibacter tunicatorum</name>
    <dbReference type="NCBI Taxonomy" id="866807"/>
    <lineage>
        <taxon>Bacteria</taxon>
        <taxon>Pseudomonadati</taxon>
        <taxon>Bacteroidota</taxon>
        <taxon>Cytophagia</taxon>
        <taxon>Cytophagales</taxon>
        <taxon>Persicobacteraceae</taxon>
        <taxon>Aureibacter</taxon>
    </lineage>
</organism>
<dbReference type="Gene3D" id="3.40.720.10">
    <property type="entry name" value="Alkaline Phosphatase, subunit A"/>
    <property type="match status" value="1"/>
</dbReference>
<dbReference type="PROSITE" id="PS00149">
    <property type="entry name" value="SULFATASE_2"/>
    <property type="match status" value="1"/>
</dbReference>
<accession>A0AAE4BVJ0</accession>
<evidence type="ECO:0000256" key="2">
    <source>
        <dbReference type="ARBA" id="ARBA00022801"/>
    </source>
</evidence>
<feature type="modified residue" description="3-oxoalanine (Ser)" evidence="3">
    <location>
        <position position="78"/>
    </location>
</feature>
<keyword evidence="6" id="KW-1185">Reference proteome</keyword>
<dbReference type="SUPFAM" id="SSF53649">
    <property type="entry name" value="Alkaline phosphatase-like"/>
    <property type="match status" value="1"/>
</dbReference>
<proteinExistence type="inferred from homology"/>
<keyword evidence="2" id="KW-0378">Hydrolase</keyword>
<dbReference type="PANTHER" id="PTHR43751">
    <property type="entry name" value="SULFATASE"/>
    <property type="match status" value="1"/>
</dbReference>
<reference evidence="5" key="1">
    <citation type="submission" date="2023-07" db="EMBL/GenBank/DDBJ databases">
        <title>Genomic Encyclopedia of Type Strains, Phase IV (KMG-IV): sequencing the most valuable type-strain genomes for metagenomic binning, comparative biology and taxonomic classification.</title>
        <authorList>
            <person name="Goeker M."/>
        </authorList>
    </citation>
    <scope>NUCLEOTIDE SEQUENCE</scope>
    <source>
        <strain evidence="5">DSM 26174</strain>
    </source>
</reference>
<protein>
    <submittedName>
        <fullName evidence="5">Arylsulfatase A-like enzyme</fullName>
    </submittedName>
</protein>
<dbReference type="CDD" id="cd16143">
    <property type="entry name" value="ARS_like"/>
    <property type="match status" value="1"/>
</dbReference>
<dbReference type="Gene3D" id="3.30.1120.10">
    <property type="match status" value="1"/>
</dbReference>
<dbReference type="Proteomes" id="UP001185092">
    <property type="component" value="Unassembled WGS sequence"/>
</dbReference>
<dbReference type="Pfam" id="PF00884">
    <property type="entry name" value="Sulfatase"/>
    <property type="match status" value="1"/>
</dbReference>
<dbReference type="PANTHER" id="PTHR43751:SF7">
    <property type="entry name" value="ARYLSULPHATASE A"/>
    <property type="match status" value="1"/>
</dbReference>
<dbReference type="RefSeq" id="WP_309942842.1">
    <property type="nucleotide sequence ID" value="NZ_AP025309.1"/>
</dbReference>
<evidence type="ECO:0000313" key="6">
    <source>
        <dbReference type="Proteomes" id="UP001185092"/>
    </source>
</evidence>
<evidence type="ECO:0000256" key="1">
    <source>
        <dbReference type="ARBA" id="ARBA00008779"/>
    </source>
</evidence>
<evidence type="ECO:0000256" key="3">
    <source>
        <dbReference type="PIRSR" id="PIRSR600917-52"/>
    </source>
</evidence>
<comment type="PTM">
    <text evidence="3">The conversion to 3-oxoalanine (also known as C-formylglycine, FGly), of a serine or cysteine residue in prokaryotes and of a cysteine residue in eukaryotes, is critical for catalytic activity.</text>
</comment>
<sequence length="503" mass="56346">MKKTTIFLLGTSFGLTMLDGAKAQKQIETPNILLIYLDDLGYGDMSAYGFSSLETPNMDKIANEGVRFVNGYATSATSTPSRYGLLTGIYPWRQSGVKILRGNDSMLIDKEQMTLARMLKQQGYRTGIVGKWHLGLGDDNSDLDWNAKLTASPNDLGFDYSYIMAATQDRVPTIYIRNGEVVNLNSENPIYVDYEKKIDGCVNVEDHPEKMIMHWSHGHNNSIVNGIPRIGYMKGGDEAIWDDYDLADNFLKEAENFILNNDNQDTPFFLFYAMHQPHVPRTPHPRFEGLSGMGPRGDAILEADWCIGDILKLLKEEGVLENTLIIFSSDNGPVLDDGYHDNAVEMLGDHKPFGDLRGGKYSLYEAGTRVPLLTYWKGITGPKVSEALVSQVDIFASLACLTGSSEKAIDSQNMLDVFLGRSDNGRKNLMIESQFNKAYRSEGWVLIPPHKGRNFLKKKGIETGISNEYQLYNIIKDPGQKLNLAKSKTKVLKKMINEYESLK</sequence>
<dbReference type="InterPro" id="IPR052701">
    <property type="entry name" value="GAG_Ulvan_Degrading_Sulfatases"/>
</dbReference>
<feature type="domain" description="Sulfatase N-terminal" evidence="4">
    <location>
        <begin position="30"/>
        <end position="403"/>
    </location>
</feature>
<name>A0AAE4BVJ0_9BACT</name>
<dbReference type="GO" id="GO:0016787">
    <property type="term" value="F:hydrolase activity"/>
    <property type="evidence" value="ECO:0007669"/>
    <property type="project" value="UniProtKB-KW"/>
</dbReference>
<evidence type="ECO:0000313" key="5">
    <source>
        <dbReference type="EMBL" id="MDR6241768.1"/>
    </source>
</evidence>
<gene>
    <name evidence="5" type="ORF">HNQ88_004855</name>
</gene>
<dbReference type="PROSITE" id="PS00523">
    <property type="entry name" value="SULFATASE_1"/>
    <property type="match status" value="1"/>
</dbReference>
<comment type="caution">
    <text evidence="5">The sequence shown here is derived from an EMBL/GenBank/DDBJ whole genome shotgun (WGS) entry which is preliminary data.</text>
</comment>
<dbReference type="InterPro" id="IPR017850">
    <property type="entry name" value="Alkaline_phosphatase_core_sf"/>
</dbReference>
<dbReference type="InterPro" id="IPR000917">
    <property type="entry name" value="Sulfatase_N"/>
</dbReference>
<comment type="similarity">
    <text evidence="1">Belongs to the sulfatase family.</text>
</comment>
<dbReference type="EMBL" id="JAVDQD010000011">
    <property type="protein sequence ID" value="MDR6241768.1"/>
    <property type="molecule type" value="Genomic_DNA"/>
</dbReference>
<dbReference type="InterPro" id="IPR024607">
    <property type="entry name" value="Sulfatase_CS"/>
</dbReference>
<evidence type="ECO:0000259" key="4">
    <source>
        <dbReference type="Pfam" id="PF00884"/>
    </source>
</evidence>
<dbReference type="AlphaFoldDB" id="A0AAE4BVJ0"/>